<evidence type="ECO:0000313" key="4">
    <source>
        <dbReference type="EMBL" id="RTE09874.1"/>
    </source>
</evidence>
<dbReference type="GO" id="GO:0006152">
    <property type="term" value="P:purine nucleoside catabolic process"/>
    <property type="evidence" value="ECO:0007669"/>
    <property type="project" value="TreeGrafter"/>
</dbReference>
<dbReference type="PANTHER" id="PTHR12304">
    <property type="entry name" value="INOSINE-URIDINE PREFERRING NUCLEOSIDE HYDROLASE"/>
    <property type="match status" value="1"/>
</dbReference>
<dbReference type="OrthoDB" id="2530052at2"/>
<dbReference type="Pfam" id="PF01156">
    <property type="entry name" value="IU_nuc_hydro"/>
    <property type="match status" value="1"/>
</dbReference>
<proteinExistence type="predicted"/>
<feature type="domain" description="Inosine/uridine-preferring nucleoside hydrolase" evidence="3">
    <location>
        <begin position="15"/>
        <end position="250"/>
    </location>
</feature>
<accession>A0A430JFR6</accession>
<dbReference type="PANTHER" id="PTHR12304:SF4">
    <property type="entry name" value="URIDINE NUCLEOSIDASE"/>
    <property type="match status" value="1"/>
</dbReference>
<name>A0A430JFR6_9BACL</name>
<keyword evidence="5" id="KW-1185">Reference proteome</keyword>
<dbReference type="SUPFAM" id="SSF53590">
    <property type="entry name" value="Nucleoside hydrolase"/>
    <property type="match status" value="1"/>
</dbReference>
<dbReference type="RefSeq" id="WP_126141088.1">
    <property type="nucleotide sequence ID" value="NZ_RXHU01000025.1"/>
</dbReference>
<reference evidence="4 5" key="1">
    <citation type="submission" date="2018-12" db="EMBL/GenBank/DDBJ databases">
        <title>Bacillus ochoae sp. nov., Paenibacillus whitsoniae sp. nov., Paenibacillus spiritus sp. nov. Isolated from the Mars Exploration Rover during spacecraft assembly.</title>
        <authorList>
            <person name="Seuylemezian A."/>
            <person name="Vaishampayan P."/>
        </authorList>
    </citation>
    <scope>NUCLEOTIDE SEQUENCE [LARGE SCALE GENOMIC DNA]</scope>
    <source>
        <strain evidence="4 5">MER 54</strain>
    </source>
</reference>
<gene>
    <name evidence="4" type="ORF">EJQ19_10095</name>
</gene>
<comment type="caution">
    <text evidence="4">The sequence shown here is derived from an EMBL/GenBank/DDBJ whole genome shotgun (WGS) entry which is preliminary data.</text>
</comment>
<dbReference type="InterPro" id="IPR001910">
    <property type="entry name" value="Inosine/uridine_hydrolase_dom"/>
</dbReference>
<dbReference type="GO" id="GO:0005829">
    <property type="term" value="C:cytosol"/>
    <property type="evidence" value="ECO:0007669"/>
    <property type="project" value="TreeGrafter"/>
</dbReference>
<keyword evidence="2" id="KW-0326">Glycosidase</keyword>
<dbReference type="InterPro" id="IPR023186">
    <property type="entry name" value="IUNH"/>
</dbReference>
<evidence type="ECO:0000256" key="1">
    <source>
        <dbReference type="ARBA" id="ARBA00022801"/>
    </source>
</evidence>
<sequence length="303" mass="34052">MHWPYAVPEEKKIRLIVNTDAKNEADDQYAIVHALLTPRFRISGMIAAHFGERSATSMEDSYEEINKVLGLMGMGSHIQVCKGASSPLPDDKTPVPSAGSELIIREALREDPLPLYVIFLGPLTDLASAYLQEPRIAERLTAVWIGGGTYPEGGEEFNLGNDVAAANAVLRSPIPLWQVPKNVYSMIRVSLAELAVRVRPHGEIGKYLFDQLVEFNLAWGGKPRWPKGEMWCLGDSPAVSLLLDDHMFEYDLLEAPLIGQDQRYVPQPGARKIRVYRYVDSRFTLEDFYAKLALFELIERRLP</sequence>
<evidence type="ECO:0000259" key="3">
    <source>
        <dbReference type="Pfam" id="PF01156"/>
    </source>
</evidence>
<dbReference type="EMBL" id="RXHU01000025">
    <property type="protein sequence ID" value="RTE09874.1"/>
    <property type="molecule type" value="Genomic_DNA"/>
</dbReference>
<dbReference type="AlphaFoldDB" id="A0A430JFR6"/>
<evidence type="ECO:0000313" key="5">
    <source>
        <dbReference type="Proteomes" id="UP000276128"/>
    </source>
</evidence>
<dbReference type="Gene3D" id="3.90.245.10">
    <property type="entry name" value="Ribonucleoside hydrolase-like"/>
    <property type="match status" value="1"/>
</dbReference>
<organism evidence="4 5">
    <name type="scientific">Paenibacillus whitsoniae</name>
    <dbReference type="NCBI Taxonomy" id="2496558"/>
    <lineage>
        <taxon>Bacteria</taxon>
        <taxon>Bacillati</taxon>
        <taxon>Bacillota</taxon>
        <taxon>Bacilli</taxon>
        <taxon>Bacillales</taxon>
        <taxon>Paenibacillaceae</taxon>
        <taxon>Paenibacillus</taxon>
    </lineage>
</organism>
<dbReference type="InterPro" id="IPR036452">
    <property type="entry name" value="Ribo_hydro-like"/>
</dbReference>
<evidence type="ECO:0000256" key="2">
    <source>
        <dbReference type="ARBA" id="ARBA00023295"/>
    </source>
</evidence>
<dbReference type="Proteomes" id="UP000276128">
    <property type="component" value="Unassembled WGS sequence"/>
</dbReference>
<protein>
    <submittedName>
        <fullName evidence="4">Nucleoside hydrolase</fullName>
    </submittedName>
</protein>
<keyword evidence="1 4" id="KW-0378">Hydrolase</keyword>
<dbReference type="GO" id="GO:0008477">
    <property type="term" value="F:purine nucleosidase activity"/>
    <property type="evidence" value="ECO:0007669"/>
    <property type="project" value="TreeGrafter"/>
</dbReference>